<keyword evidence="3" id="KW-0998">Cell outer membrane</keyword>
<comment type="similarity">
    <text evidence="4">Belongs to the TonB-dependent receptor family.</text>
</comment>
<dbReference type="Gene3D" id="2.40.170.20">
    <property type="entry name" value="TonB-dependent receptor, beta-barrel domain"/>
    <property type="match status" value="1"/>
</dbReference>
<accession>A0A5R9IMF1</accession>
<sequence>MLNFKPNKVALALVSTGLMAMSSVSSAAEEAVAEQEVEVIEVTGIRGSLQKAQAIKMSTNSIVEVLSAEDIGKLPDTSVAESLSRLPGLSGERRNGRTSGLSVRGFNENYVGTSLNGRELLGMGDNRGVEYDLYPTEIVSNIIVYKTPEAGLVSQGIGGTIDLQTVSPLNADSTFTINADYEQNAEDAANPDYDNNGHRLSFNWVDQFADDTLGLALTVATQETPRQEQQFRAWGYADSDDGKILGGHDSFVRSAMLERDSIAAIVEWAPTDNLILQLDALYIDFKESDVRRGLEEGGPEWGGANYTVTEVEDGLVTSGYWDGFHSVIRNDARSQEADLTTFGLNVEYSLTDNWTLEADVSTGDVEKSLFDVESYSGVGRAGMPDRPTAARSWEMTSTGVMYSDHPTLPGVDYTDESLIRLAGPQAWGAPIIGGDAQDGFVNRPEFEESLDSIRLSVNGVVEWGPISAVEAGIMYSDRSKSKLNEGDYLTAPSYPNDAPIPEVLGVADLSFIGINGVLAYDSLGLFKSGYYTATEASLVQNDRLGDTYTVDEEITTLYGKLDIETEFAGIYVNGNFGVQVIDVDQSSTGFSTTTEEGTGNTLATAVSGNDSYTDVLPTLNLSFEIAENQFIRTAIGKVQSRPRMDQMKPNNQFGFSFNQNQVESTDPENGPWSGSAGNPTLKPLEANQFDLSYENYFADDGYFAAAFFYKDLTNWHRSGNVLTDFSEEYIPGYHQVTDPDTGEIITPQTFEGFVSTTTDGFEGFVRGYELQASLPFHLFADALDGFGVVGSATFLDGALDDGGRIPGLSEESYSFTAYYENSGFEIRLSGTKRDEFLTEARGLSLMLQEFESLGGELWDAQIGYDFSESGIDSLDGLRVTFKVQNLTEEDDIQADAADSRFVTLYQYYGANYLLGINYEF</sequence>
<feature type="chain" id="PRO_5024354269" evidence="5">
    <location>
        <begin position="28"/>
        <end position="920"/>
    </location>
</feature>
<comment type="subcellular location">
    <subcellularLocation>
        <location evidence="1 4">Cell outer membrane</location>
    </subcellularLocation>
</comment>
<evidence type="ECO:0000256" key="3">
    <source>
        <dbReference type="ARBA" id="ARBA00023237"/>
    </source>
</evidence>
<dbReference type="PANTHER" id="PTHR40980:SF3">
    <property type="entry name" value="TONB-DEPENDENT RECEPTOR-LIKE BETA-BARREL DOMAIN-CONTAINING PROTEIN"/>
    <property type="match status" value="1"/>
</dbReference>
<dbReference type="InterPro" id="IPR037066">
    <property type="entry name" value="Plug_dom_sf"/>
</dbReference>
<feature type="signal peptide" evidence="5">
    <location>
        <begin position="1"/>
        <end position="27"/>
    </location>
</feature>
<evidence type="ECO:0000256" key="2">
    <source>
        <dbReference type="ARBA" id="ARBA00023136"/>
    </source>
</evidence>
<dbReference type="RefSeq" id="WP_138319540.1">
    <property type="nucleotide sequence ID" value="NZ_VCBC01000007.1"/>
</dbReference>
<dbReference type="Gene3D" id="2.170.130.10">
    <property type="entry name" value="TonB-dependent receptor, plug domain"/>
    <property type="match status" value="1"/>
</dbReference>
<feature type="domain" description="TonB-dependent receptor-like beta-barrel" evidence="6">
    <location>
        <begin position="456"/>
        <end position="886"/>
    </location>
</feature>
<comment type="caution">
    <text evidence="8">The sequence shown here is derived from an EMBL/GenBank/DDBJ whole genome shotgun (WGS) entry which is preliminary data.</text>
</comment>
<dbReference type="InterPro" id="IPR036942">
    <property type="entry name" value="Beta-barrel_TonB_sf"/>
</dbReference>
<keyword evidence="4" id="KW-0798">TonB box</keyword>
<keyword evidence="5" id="KW-0732">Signal</keyword>
<dbReference type="AlphaFoldDB" id="A0A5R9IMF1"/>
<evidence type="ECO:0000313" key="9">
    <source>
        <dbReference type="Proteomes" id="UP000307790"/>
    </source>
</evidence>
<dbReference type="GO" id="GO:0009279">
    <property type="term" value="C:cell outer membrane"/>
    <property type="evidence" value="ECO:0007669"/>
    <property type="project" value="UniProtKB-SubCell"/>
</dbReference>
<dbReference type="InterPro" id="IPR000531">
    <property type="entry name" value="Beta-barrel_TonB"/>
</dbReference>
<reference evidence="8 9" key="1">
    <citation type="submission" date="2019-05" db="EMBL/GenBank/DDBJ databases">
        <title>Genome sequences of Thalassotalea litorea 1K03283.</title>
        <authorList>
            <person name="Zhang D."/>
        </authorList>
    </citation>
    <scope>NUCLEOTIDE SEQUENCE [LARGE SCALE GENOMIC DNA]</scope>
    <source>
        <strain evidence="8 9">MCCC 1K03283</strain>
    </source>
</reference>
<evidence type="ECO:0000256" key="5">
    <source>
        <dbReference type="SAM" id="SignalP"/>
    </source>
</evidence>
<proteinExistence type="inferred from homology"/>
<keyword evidence="8" id="KW-0675">Receptor</keyword>
<dbReference type="PANTHER" id="PTHR40980">
    <property type="entry name" value="PLUG DOMAIN-CONTAINING PROTEIN"/>
    <property type="match status" value="1"/>
</dbReference>
<dbReference type="Pfam" id="PF07715">
    <property type="entry name" value="Plug"/>
    <property type="match status" value="1"/>
</dbReference>
<dbReference type="NCBIfam" id="TIGR01782">
    <property type="entry name" value="TonB-Xanth-Caul"/>
    <property type="match status" value="1"/>
</dbReference>
<feature type="domain" description="TonB-dependent receptor plug" evidence="7">
    <location>
        <begin position="56"/>
        <end position="159"/>
    </location>
</feature>
<evidence type="ECO:0000313" key="8">
    <source>
        <dbReference type="EMBL" id="TLU65237.1"/>
    </source>
</evidence>
<evidence type="ECO:0000256" key="4">
    <source>
        <dbReference type="RuleBase" id="RU003357"/>
    </source>
</evidence>
<dbReference type="EMBL" id="VCBC01000007">
    <property type="protein sequence ID" value="TLU65237.1"/>
    <property type="molecule type" value="Genomic_DNA"/>
</dbReference>
<dbReference type="OrthoDB" id="8727862at2"/>
<organism evidence="8 9">
    <name type="scientific">Thalassotalea litorea</name>
    <dbReference type="NCBI Taxonomy" id="2020715"/>
    <lineage>
        <taxon>Bacteria</taxon>
        <taxon>Pseudomonadati</taxon>
        <taxon>Pseudomonadota</taxon>
        <taxon>Gammaproteobacteria</taxon>
        <taxon>Alteromonadales</taxon>
        <taxon>Colwelliaceae</taxon>
        <taxon>Thalassotalea</taxon>
    </lineage>
</organism>
<dbReference type="InterPro" id="IPR012910">
    <property type="entry name" value="Plug_dom"/>
</dbReference>
<dbReference type="Proteomes" id="UP000307790">
    <property type="component" value="Unassembled WGS sequence"/>
</dbReference>
<gene>
    <name evidence="8" type="ORF">FE810_08045</name>
</gene>
<name>A0A5R9IMF1_9GAMM</name>
<evidence type="ECO:0000259" key="6">
    <source>
        <dbReference type="Pfam" id="PF00593"/>
    </source>
</evidence>
<keyword evidence="2 4" id="KW-0472">Membrane</keyword>
<protein>
    <submittedName>
        <fullName evidence="8">TonB-dependent receptor</fullName>
    </submittedName>
</protein>
<dbReference type="SUPFAM" id="SSF56935">
    <property type="entry name" value="Porins"/>
    <property type="match status" value="1"/>
</dbReference>
<dbReference type="InterPro" id="IPR010104">
    <property type="entry name" value="TonB_rcpt_bac"/>
</dbReference>
<evidence type="ECO:0000259" key="7">
    <source>
        <dbReference type="Pfam" id="PF07715"/>
    </source>
</evidence>
<keyword evidence="9" id="KW-1185">Reference proteome</keyword>
<dbReference type="Pfam" id="PF00593">
    <property type="entry name" value="TonB_dep_Rec_b-barrel"/>
    <property type="match status" value="1"/>
</dbReference>
<evidence type="ECO:0000256" key="1">
    <source>
        <dbReference type="ARBA" id="ARBA00004442"/>
    </source>
</evidence>